<comment type="caution">
    <text evidence="1">The sequence shown here is derived from an EMBL/GenBank/DDBJ whole genome shotgun (WGS) entry which is preliminary data.</text>
</comment>
<accession>A0ACB8R5Q1</accession>
<evidence type="ECO:0000313" key="2">
    <source>
        <dbReference type="Proteomes" id="UP000814033"/>
    </source>
</evidence>
<protein>
    <submittedName>
        <fullName evidence="1">Uncharacterized protein</fullName>
    </submittedName>
</protein>
<keyword evidence="2" id="KW-1185">Reference proteome</keyword>
<proteinExistence type="predicted"/>
<reference evidence="1" key="2">
    <citation type="journal article" date="2022" name="New Phytol.">
        <title>Evolutionary transition to the ectomycorrhizal habit in the genomes of a hyperdiverse lineage of mushroom-forming fungi.</title>
        <authorList>
            <person name="Looney B."/>
            <person name="Miyauchi S."/>
            <person name="Morin E."/>
            <person name="Drula E."/>
            <person name="Courty P.E."/>
            <person name="Kohler A."/>
            <person name="Kuo A."/>
            <person name="LaButti K."/>
            <person name="Pangilinan J."/>
            <person name="Lipzen A."/>
            <person name="Riley R."/>
            <person name="Andreopoulos W."/>
            <person name="He G."/>
            <person name="Johnson J."/>
            <person name="Nolan M."/>
            <person name="Tritt A."/>
            <person name="Barry K.W."/>
            <person name="Grigoriev I.V."/>
            <person name="Nagy L.G."/>
            <person name="Hibbett D."/>
            <person name="Henrissat B."/>
            <person name="Matheny P.B."/>
            <person name="Labbe J."/>
            <person name="Martin F.M."/>
        </authorList>
    </citation>
    <scope>NUCLEOTIDE SEQUENCE</scope>
    <source>
        <strain evidence="1">FP105234-sp</strain>
    </source>
</reference>
<reference evidence="1" key="1">
    <citation type="submission" date="2021-02" db="EMBL/GenBank/DDBJ databases">
        <authorList>
            <consortium name="DOE Joint Genome Institute"/>
            <person name="Ahrendt S."/>
            <person name="Looney B.P."/>
            <person name="Miyauchi S."/>
            <person name="Morin E."/>
            <person name="Drula E."/>
            <person name="Courty P.E."/>
            <person name="Chicoki N."/>
            <person name="Fauchery L."/>
            <person name="Kohler A."/>
            <person name="Kuo A."/>
            <person name="Labutti K."/>
            <person name="Pangilinan J."/>
            <person name="Lipzen A."/>
            <person name="Riley R."/>
            <person name="Andreopoulos W."/>
            <person name="He G."/>
            <person name="Johnson J."/>
            <person name="Barry K.W."/>
            <person name="Grigoriev I.V."/>
            <person name="Nagy L."/>
            <person name="Hibbett D."/>
            <person name="Henrissat B."/>
            <person name="Matheny P.B."/>
            <person name="Labbe J."/>
            <person name="Martin F."/>
        </authorList>
    </citation>
    <scope>NUCLEOTIDE SEQUENCE</scope>
    <source>
        <strain evidence="1">FP105234-sp</strain>
    </source>
</reference>
<dbReference type="Proteomes" id="UP000814033">
    <property type="component" value="Unassembled WGS sequence"/>
</dbReference>
<dbReference type="EMBL" id="MU276384">
    <property type="protein sequence ID" value="KAI0038946.1"/>
    <property type="molecule type" value="Genomic_DNA"/>
</dbReference>
<organism evidence="1 2">
    <name type="scientific">Auriscalpium vulgare</name>
    <dbReference type="NCBI Taxonomy" id="40419"/>
    <lineage>
        <taxon>Eukaryota</taxon>
        <taxon>Fungi</taxon>
        <taxon>Dikarya</taxon>
        <taxon>Basidiomycota</taxon>
        <taxon>Agaricomycotina</taxon>
        <taxon>Agaricomycetes</taxon>
        <taxon>Russulales</taxon>
        <taxon>Auriscalpiaceae</taxon>
        <taxon>Auriscalpium</taxon>
    </lineage>
</organism>
<sequence length="160" mass="17647">MLGPPASQLHGARDVQPAGGESGPPSATERDTDSVAAPGSVLPDSRDPRRCCPIPGCGKVLSRVDNVARHLDSVHRRKTAFPCTYRGCQRAFARHDYLTSHQKVHRSTTSRMFACMLHFRGTKTCLRRSQEPNTLPLSILWQSSLQCSLCHSAHQRHPPS</sequence>
<evidence type="ECO:0000313" key="1">
    <source>
        <dbReference type="EMBL" id="KAI0038946.1"/>
    </source>
</evidence>
<name>A0ACB8R5Q1_9AGAM</name>
<gene>
    <name evidence="1" type="ORF">FA95DRAFT_1504856</name>
</gene>